<reference evidence="3" key="1">
    <citation type="submission" date="2013-01" db="EMBL/GenBank/DDBJ databases">
        <title>Draft Genome Sequence of a Mulberry Tree, Morus notabilis C.K. Schneid.</title>
        <authorList>
            <person name="He N."/>
            <person name="Zhao S."/>
        </authorList>
    </citation>
    <scope>NUCLEOTIDE SEQUENCE</scope>
</reference>
<sequence>MESASNQILDRFKKKRPHVDLSFLDESDEDEVEVAEPSDGVDPADQGEQMLRGGDALGSRDAGNGVE</sequence>
<evidence type="ECO:0000313" key="3">
    <source>
        <dbReference type="Proteomes" id="UP000030645"/>
    </source>
</evidence>
<feature type="compositionally biased region" description="Acidic residues" evidence="1">
    <location>
        <begin position="23"/>
        <end position="36"/>
    </location>
</feature>
<name>W9R3I2_9ROSA</name>
<organism evidence="2 3">
    <name type="scientific">Morus notabilis</name>
    <dbReference type="NCBI Taxonomy" id="981085"/>
    <lineage>
        <taxon>Eukaryota</taxon>
        <taxon>Viridiplantae</taxon>
        <taxon>Streptophyta</taxon>
        <taxon>Embryophyta</taxon>
        <taxon>Tracheophyta</taxon>
        <taxon>Spermatophyta</taxon>
        <taxon>Magnoliopsida</taxon>
        <taxon>eudicotyledons</taxon>
        <taxon>Gunneridae</taxon>
        <taxon>Pentapetalae</taxon>
        <taxon>rosids</taxon>
        <taxon>fabids</taxon>
        <taxon>Rosales</taxon>
        <taxon>Moraceae</taxon>
        <taxon>Moreae</taxon>
        <taxon>Morus</taxon>
    </lineage>
</organism>
<accession>W9R3I2</accession>
<evidence type="ECO:0000313" key="2">
    <source>
        <dbReference type="EMBL" id="EXB66627.1"/>
    </source>
</evidence>
<dbReference type="Proteomes" id="UP000030645">
    <property type="component" value="Unassembled WGS sequence"/>
</dbReference>
<proteinExistence type="predicted"/>
<dbReference type="AlphaFoldDB" id="W9R3I2"/>
<evidence type="ECO:0000256" key="1">
    <source>
        <dbReference type="SAM" id="MobiDB-lite"/>
    </source>
</evidence>
<feature type="region of interest" description="Disordered" evidence="1">
    <location>
        <begin position="22"/>
        <end position="67"/>
    </location>
</feature>
<protein>
    <submittedName>
        <fullName evidence="2">Uncharacterized protein</fullName>
    </submittedName>
</protein>
<keyword evidence="3" id="KW-1185">Reference proteome</keyword>
<gene>
    <name evidence="2" type="ORF">L484_024923</name>
</gene>
<dbReference type="EMBL" id="KE344550">
    <property type="protein sequence ID" value="EXB66627.1"/>
    <property type="molecule type" value="Genomic_DNA"/>
</dbReference>